<evidence type="ECO:0000313" key="2">
    <source>
        <dbReference type="EMBL" id="EMF10616.1"/>
    </source>
</evidence>
<gene>
    <name evidence="2" type="ORF">SEPMUDRAFT_119150</name>
</gene>
<name>N1QE51_SPHMS</name>
<feature type="transmembrane region" description="Helical" evidence="1">
    <location>
        <begin position="6"/>
        <end position="31"/>
    </location>
</feature>
<evidence type="ECO:0000256" key="1">
    <source>
        <dbReference type="SAM" id="Phobius"/>
    </source>
</evidence>
<keyword evidence="3" id="KW-1185">Reference proteome</keyword>
<dbReference type="GeneID" id="27898617"/>
<reference evidence="2 3" key="1">
    <citation type="journal article" date="2012" name="PLoS Pathog.">
        <title>Diverse lifestyles and strategies of plant pathogenesis encoded in the genomes of eighteen Dothideomycetes fungi.</title>
        <authorList>
            <person name="Ohm R.A."/>
            <person name="Feau N."/>
            <person name="Henrissat B."/>
            <person name="Schoch C.L."/>
            <person name="Horwitz B.A."/>
            <person name="Barry K.W."/>
            <person name="Condon B.J."/>
            <person name="Copeland A.C."/>
            <person name="Dhillon B."/>
            <person name="Glaser F."/>
            <person name="Hesse C.N."/>
            <person name="Kosti I."/>
            <person name="LaButti K."/>
            <person name="Lindquist E.A."/>
            <person name="Lucas S."/>
            <person name="Salamov A.A."/>
            <person name="Bradshaw R.E."/>
            <person name="Ciuffetti L."/>
            <person name="Hamelin R.C."/>
            <person name="Kema G.H.J."/>
            <person name="Lawrence C."/>
            <person name="Scott J.A."/>
            <person name="Spatafora J.W."/>
            <person name="Turgeon B.G."/>
            <person name="de Wit P.J.G.M."/>
            <person name="Zhong S."/>
            <person name="Goodwin S.B."/>
            <person name="Grigoriev I.V."/>
        </authorList>
    </citation>
    <scope>NUCLEOTIDE SEQUENCE [LARGE SCALE GENOMIC DNA]</scope>
    <source>
        <strain evidence="2 3">SO2202</strain>
    </source>
</reference>
<dbReference type="HOGENOM" id="CLU_2028197_0_0_1"/>
<dbReference type="Proteomes" id="UP000016931">
    <property type="component" value="Unassembled WGS sequence"/>
</dbReference>
<evidence type="ECO:0000313" key="3">
    <source>
        <dbReference type="Proteomes" id="UP000016931"/>
    </source>
</evidence>
<keyword evidence="1" id="KW-0812">Transmembrane</keyword>
<organism evidence="2 3">
    <name type="scientific">Sphaerulina musiva (strain SO2202)</name>
    <name type="common">Poplar stem canker fungus</name>
    <name type="synonym">Septoria musiva</name>
    <dbReference type="NCBI Taxonomy" id="692275"/>
    <lineage>
        <taxon>Eukaryota</taxon>
        <taxon>Fungi</taxon>
        <taxon>Dikarya</taxon>
        <taxon>Ascomycota</taxon>
        <taxon>Pezizomycotina</taxon>
        <taxon>Dothideomycetes</taxon>
        <taxon>Dothideomycetidae</taxon>
        <taxon>Mycosphaerellales</taxon>
        <taxon>Mycosphaerellaceae</taxon>
        <taxon>Sphaerulina</taxon>
    </lineage>
</organism>
<keyword evidence="1" id="KW-1133">Transmembrane helix</keyword>
<proteinExistence type="predicted"/>
<keyword evidence="1" id="KW-0472">Membrane</keyword>
<sequence>MLGMGMGMGVGVGVGVMGVMGVMGVVGVVGIRQVLLSFNVHRSTLQTQATPPTINIYRLRAHIHSFNCSAVQQPDHSLRTIDLKRKQQPAQIQALHAGTTASNHIGIPERRLAASPTIVPAA</sequence>
<accession>N1QE51</accession>
<dbReference type="AlphaFoldDB" id="N1QE51"/>
<dbReference type="EMBL" id="KB456267">
    <property type="protein sequence ID" value="EMF10616.1"/>
    <property type="molecule type" value="Genomic_DNA"/>
</dbReference>
<dbReference type="RefSeq" id="XP_016758737.1">
    <property type="nucleotide sequence ID" value="XM_016901480.1"/>
</dbReference>
<protein>
    <submittedName>
        <fullName evidence="2">Uncharacterized protein</fullName>
    </submittedName>
</protein>